<accession>A0AAD1TSG7</accession>
<evidence type="ECO:0000256" key="1">
    <source>
        <dbReference type="SAM" id="MobiDB-lite"/>
    </source>
</evidence>
<dbReference type="AlphaFoldDB" id="A0AAD1TSG7"/>
<feature type="compositionally biased region" description="Basic and acidic residues" evidence="1">
    <location>
        <begin position="151"/>
        <end position="160"/>
    </location>
</feature>
<feature type="compositionally biased region" description="Basic and acidic residues" evidence="1">
    <location>
        <begin position="132"/>
        <end position="142"/>
    </location>
</feature>
<comment type="caution">
    <text evidence="2">The sequence shown here is derived from an EMBL/GenBank/DDBJ whole genome shotgun (WGS) entry which is preliminary data.</text>
</comment>
<gene>
    <name evidence="2" type="ORF">PECUL_23A025456</name>
</gene>
<feature type="compositionally biased region" description="Polar residues" evidence="1">
    <location>
        <begin position="15"/>
        <end position="24"/>
    </location>
</feature>
<name>A0AAD1TSG7_PELCU</name>
<proteinExistence type="predicted"/>
<sequence>MAEGEENEATEKEVSSTGENTLTCDSVGHKDVKELTGNEHVWCDIDKPPFSEEKKLSTRGKYEQLTEINKEIEPAGIMISNEHVLQEVPNMQLTEQRNTSGRKDSGEQPAIKDDIMETGLGNKIKHSAIGRIEPEPGGKKEGQACIEEDNESRTEGTEEQHVIEKGMSEVGTENIGRCPAVKKERTEVELEDKRTWPVPSEDITEPRTDHSVIVPAIIQEIPGHTKENKIEQDVFKEEECLHVMKREQAAYGEVDVQPAFSEVDVQPVGSEEHSLCFECNVHPASGEKHTHPTEGENNIYNAVDEDIHLVGVENILHIKNVEKDVQIADGEYDDHLLGSQQQALIGGNTKPTEKDEDILLRSPSAGKELIGISRHQPSSENGSIIELTSTVLKATDNIIAELLSLRDEMGRESRKPLAHESLSLFRELSSGAEMQVAEGSYGDSNNKDGGLQHAEQIKIMIEQIKLIEDLFTQIQDRLEVDQLKDNRDCLAKGQSLSVGEDDIHKETSSEKCFGQYHAFGLNVDGVPHQ</sequence>
<dbReference type="EMBL" id="CAKOES020000014">
    <property type="protein sequence ID" value="CAH2329716.1"/>
    <property type="molecule type" value="Genomic_DNA"/>
</dbReference>
<feature type="region of interest" description="Disordered" evidence="1">
    <location>
        <begin position="130"/>
        <end position="160"/>
    </location>
</feature>
<organism evidence="2 3">
    <name type="scientific">Pelobates cultripes</name>
    <name type="common">Western spadefoot toad</name>
    <dbReference type="NCBI Taxonomy" id="61616"/>
    <lineage>
        <taxon>Eukaryota</taxon>
        <taxon>Metazoa</taxon>
        <taxon>Chordata</taxon>
        <taxon>Craniata</taxon>
        <taxon>Vertebrata</taxon>
        <taxon>Euteleostomi</taxon>
        <taxon>Amphibia</taxon>
        <taxon>Batrachia</taxon>
        <taxon>Anura</taxon>
        <taxon>Pelobatoidea</taxon>
        <taxon>Pelobatidae</taxon>
        <taxon>Pelobates</taxon>
    </lineage>
</organism>
<evidence type="ECO:0000313" key="3">
    <source>
        <dbReference type="Proteomes" id="UP001295444"/>
    </source>
</evidence>
<keyword evidence="3" id="KW-1185">Reference proteome</keyword>
<protein>
    <submittedName>
        <fullName evidence="2">Uncharacterized protein</fullName>
    </submittedName>
</protein>
<feature type="region of interest" description="Disordered" evidence="1">
    <location>
        <begin position="1"/>
        <end position="25"/>
    </location>
</feature>
<evidence type="ECO:0000313" key="2">
    <source>
        <dbReference type="EMBL" id="CAH2329716.1"/>
    </source>
</evidence>
<dbReference type="Proteomes" id="UP001295444">
    <property type="component" value="Unassembled WGS sequence"/>
</dbReference>
<reference evidence="2" key="1">
    <citation type="submission" date="2022-03" db="EMBL/GenBank/DDBJ databases">
        <authorList>
            <person name="Alioto T."/>
            <person name="Alioto T."/>
            <person name="Gomez Garrido J."/>
        </authorList>
    </citation>
    <scope>NUCLEOTIDE SEQUENCE</scope>
</reference>